<gene>
    <name evidence="3" type="ORF">K4H28_07710</name>
</gene>
<protein>
    <submittedName>
        <fullName evidence="3">NF038129 family PEP-CTERM protein</fullName>
    </submittedName>
</protein>
<evidence type="ECO:0000256" key="1">
    <source>
        <dbReference type="SAM" id="SignalP"/>
    </source>
</evidence>
<evidence type="ECO:0000259" key="2">
    <source>
        <dbReference type="Pfam" id="PF07589"/>
    </source>
</evidence>
<evidence type="ECO:0000313" key="4">
    <source>
        <dbReference type="Proteomes" id="UP000825679"/>
    </source>
</evidence>
<organism evidence="3 4">
    <name type="scientific">Deefgea tanakiae</name>
    <dbReference type="NCBI Taxonomy" id="2865840"/>
    <lineage>
        <taxon>Bacteria</taxon>
        <taxon>Pseudomonadati</taxon>
        <taxon>Pseudomonadota</taxon>
        <taxon>Betaproteobacteria</taxon>
        <taxon>Neisseriales</taxon>
        <taxon>Chitinibacteraceae</taxon>
        <taxon>Deefgea</taxon>
    </lineage>
</organism>
<dbReference type="InterPro" id="IPR013424">
    <property type="entry name" value="Ice-binding_C"/>
</dbReference>
<dbReference type="Pfam" id="PF07589">
    <property type="entry name" value="PEP-CTERM"/>
    <property type="match status" value="1"/>
</dbReference>
<dbReference type="NCBIfam" id="NF038129">
    <property type="entry name" value="PEP_NF038129"/>
    <property type="match status" value="1"/>
</dbReference>
<feature type="signal peptide" evidence="1">
    <location>
        <begin position="1"/>
        <end position="22"/>
    </location>
</feature>
<dbReference type="RefSeq" id="WP_221007789.1">
    <property type="nucleotide sequence ID" value="NZ_CP081150.1"/>
</dbReference>
<reference evidence="3 4" key="1">
    <citation type="submission" date="2021-08" db="EMBL/GenBank/DDBJ databases">
        <title>complete genome sequencing of Deefgea sp. D25.</title>
        <authorList>
            <person name="Bae J.-W."/>
            <person name="Gim D.-H."/>
        </authorList>
    </citation>
    <scope>NUCLEOTIDE SEQUENCE [LARGE SCALE GENOMIC DNA]</scope>
    <source>
        <strain evidence="3 4">D25</strain>
    </source>
</reference>
<accession>A0ABX8ZA11</accession>
<dbReference type="EMBL" id="CP081150">
    <property type="protein sequence ID" value="QZA79270.1"/>
    <property type="molecule type" value="Genomic_DNA"/>
</dbReference>
<dbReference type="NCBIfam" id="TIGR02595">
    <property type="entry name" value="PEP_CTERM"/>
    <property type="match status" value="1"/>
</dbReference>
<keyword evidence="1" id="KW-0732">Signal</keyword>
<proteinExistence type="predicted"/>
<sequence>MKNLSKLIATAALLLASQWAAAQTYRVDVDTRSIANQYGGVFFALGSLAGSPSIQATISHFQGASLGDIYAFDGSSGVLGSNLGLSNIGAGSYFAQQVQFGQRLQFTVDFSGDWQTSPGADGSTFKFQLFDQTFETALLGNADGDILNFSSVPGAFLQTNSSSALVAAVPEPETYALMGVGLLGMLAMRRRKVLAN</sequence>
<evidence type="ECO:0000313" key="3">
    <source>
        <dbReference type="EMBL" id="QZA79270.1"/>
    </source>
</evidence>
<feature type="chain" id="PRO_5045777381" evidence="1">
    <location>
        <begin position="23"/>
        <end position="196"/>
    </location>
</feature>
<name>A0ABX8ZA11_9NEIS</name>
<keyword evidence="4" id="KW-1185">Reference proteome</keyword>
<feature type="domain" description="Ice-binding protein C-terminal" evidence="2">
    <location>
        <begin position="168"/>
        <end position="191"/>
    </location>
</feature>
<dbReference type="Proteomes" id="UP000825679">
    <property type="component" value="Chromosome"/>
</dbReference>